<dbReference type="GO" id="GO:0006283">
    <property type="term" value="P:transcription-coupled nucleotide-excision repair"/>
    <property type="evidence" value="ECO:0007669"/>
    <property type="project" value="TreeGrafter"/>
</dbReference>
<feature type="binding site" evidence="7">
    <location>
        <position position="9"/>
    </location>
    <ligand>
        <name>Zn(2+)</name>
        <dbReference type="ChEBI" id="CHEBI:29105"/>
        <label>1</label>
    </ligand>
</feature>
<keyword evidence="3 8" id="KW-0863">Zinc-finger</keyword>
<comment type="similarity">
    <text evidence="6 9">Belongs to the archaeal rpoM/eukaryotic RPA12/RPB9/RPC11 RNA polymerase family.</text>
</comment>
<proteinExistence type="inferred from homology"/>
<dbReference type="GO" id="GO:0005665">
    <property type="term" value="C:RNA polymerase II, core complex"/>
    <property type="evidence" value="ECO:0007669"/>
    <property type="project" value="TreeGrafter"/>
</dbReference>
<keyword evidence="4 7" id="KW-0862">Zinc</keyword>
<keyword evidence="6 9" id="KW-0240">DNA-directed RNA polymerase</keyword>
<dbReference type="InterPro" id="IPR001529">
    <property type="entry name" value="Zn_ribbon_RPB9"/>
</dbReference>
<sequence length="115" mass="13415">MAGPGLRFCKESNDLLYPREDKVRKRLVYYCKNCDYTEDAEESDWCVYKNAVKEVKDKTVITQDVRFNPTLPRTKDVQCPNCNHNESVYYTSATSTGMTLHFQCTDCGHRWQDTV</sequence>
<feature type="binding site" evidence="7">
    <location>
        <position position="107"/>
    </location>
    <ligand>
        <name>Zn(2+)</name>
        <dbReference type="ChEBI" id="CHEBI:29105"/>
        <label>2</label>
    </ligand>
</feature>
<dbReference type="Pfam" id="PF01096">
    <property type="entry name" value="Zn_ribbon_TFIIS"/>
    <property type="match status" value="1"/>
</dbReference>
<dbReference type="InterPro" id="IPR012164">
    <property type="entry name" value="Rpa12/Rpb9/Rpc10/TFS"/>
</dbReference>
<evidence type="ECO:0000256" key="3">
    <source>
        <dbReference type="ARBA" id="ARBA00022771"/>
    </source>
</evidence>
<dbReference type="GO" id="GO:0005730">
    <property type="term" value="C:nucleolus"/>
    <property type="evidence" value="ECO:0007669"/>
    <property type="project" value="UniProtKB-SubCell"/>
</dbReference>
<dbReference type="Gene3D" id="2.20.25.10">
    <property type="match status" value="2"/>
</dbReference>
<dbReference type="Pfam" id="PF02150">
    <property type="entry name" value="Zn_ribbon_RPB9"/>
    <property type="match status" value="1"/>
</dbReference>
<protein>
    <recommendedName>
        <fullName evidence="6">DNA-directed RNA polymerase subunit</fullName>
    </recommendedName>
</protein>
<accession>A0A061QXK0</accession>
<evidence type="ECO:0000256" key="8">
    <source>
        <dbReference type="PROSITE-ProRule" id="PRU00472"/>
    </source>
</evidence>
<dbReference type="AlphaFoldDB" id="A0A061QXK0"/>
<dbReference type="GO" id="GO:0003676">
    <property type="term" value="F:nucleic acid binding"/>
    <property type="evidence" value="ECO:0007669"/>
    <property type="project" value="InterPro"/>
</dbReference>
<feature type="binding site" evidence="7">
    <location>
        <position position="31"/>
    </location>
    <ligand>
        <name>Zn(2+)</name>
        <dbReference type="ChEBI" id="CHEBI:29105"/>
        <label>1</label>
    </ligand>
</feature>
<evidence type="ECO:0000256" key="7">
    <source>
        <dbReference type="PIRSR" id="PIRSR005586-1"/>
    </source>
</evidence>
<evidence type="ECO:0000313" key="12">
    <source>
        <dbReference type="EMBL" id="JAC81227.1"/>
    </source>
</evidence>
<evidence type="ECO:0000256" key="4">
    <source>
        <dbReference type="ARBA" id="ARBA00022833"/>
    </source>
</evidence>
<evidence type="ECO:0000256" key="9">
    <source>
        <dbReference type="RuleBase" id="RU003474"/>
    </source>
</evidence>
<dbReference type="InterPro" id="IPR034012">
    <property type="entry name" value="Zn_ribbon_RPB9_C"/>
</dbReference>
<evidence type="ECO:0000256" key="1">
    <source>
        <dbReference type="ARBA" id="ARBA00004604"/>
    </source>
</evidence>
<organism evidence="11">
    <name type="scientific">Tetraselmis sp. GSL018</name>
    <dbReference type="NCBI Taxonomy" id="582737"/>
    <lineage>
        <taxon>Eukaryota</taxon>
        <taxon>Viridiplantae</taxon>
        <taxon>Chlorophyta</taxon>
        <taxon>core chlorophytes</taxon>
        <taxon>Chlorodendrophyceae</taxon>
        <taxon>Chlorodendrales</taxon>
        <taxon>Chlorodendraceae</taxon>
        <taxon>Tetraselmis</taxon>
    </lineage>
</organism>
<feature type="binding site" evidence="7">
    <location>
        <position position="79"/>
    </location>
    <ligand>
        <name>Zn(2+)</name>
        <dbReference type="ChEBI" id="CHEBI:29105"/>
        <label>2</label>
    </ligand>
</feature>
<evidence type="ECO:0000313" key="11">
    <source>
        <dbReference type="EMBL" id="JAC63041.1"/>
    </source>
</evidence>
<evidence type="ECO:0000256" key="6">
    <source>
        <dbReference type="PIRNR" id="PIRNR005586"/>
    </source>
</evidence>
<dbReference type="GO" id="GO:0001193">
    <property type="term" value="P:maintenance of transcriptional fidelity during transcription elongation by RNA polymerase II"/>
    <property type="evidence" value="ECO:0007669"/>
    <property type="project" value="TreeGrafter"/>
</dbReference>
<dbReference type="GO" id="GO:0003899">
    <property type="term" value="F:DNA-directed RNA polymerase activity"/>
    <property type="evidence" value="ECO:0007669"/>
    <property type="project" value="InterPro"/>
</dbReference>
<dbReference type="EMBL" id="GBEZ01023886">
    <property type="protein sequence ID" value="JAC63041.1"/>
    <property type="molecule type" value="Transcribed_RNA"/>
</dbReference>
<feature type="binding site" evidence="7">
    <location>
        <position position="34"/>
    </location>
    <ligand>
        <name>Zn(2+)</name>
        <dbReference type="ChEBI" id="CHEBI:29105"/>
        <label>1</label>
    </ligand>
</feature>
<evidence type="ECO:0000259" key="10">
    <source>
        <dbReference type="PROSITE" id="PS51133"/>
    </source>
</evidence>
<dbReference type="PIRSF" id="PIRSF005586">
    <property type="entry name" value="RNApol_RpoM"/>
    <property type="match status" value="1"/>
</dbReference>
<dbReference type="GO" id="GO:0006367">
    <property type="term" value="P:transcription initiation at RNA polymerase II promoter"/>
    <property type="evidence" value="ECO:0007669"/>
    <property type="project" value="TreeGrafter"/>
</dbReference>
<dbReference type="SMART" id="SM00440">
    <property type="entry name" value="ZnF_C2C2"/>
    <property type="match status" value="1"/>
</dbReference>
<dbReference type="EMBL" id="GBEZ01003947">
    <property type="protein sequence ID" value="JAC81227.1"/>
    <property type="molecule type" value="Transcribed_RNA"/>
</dbReference>
<dbReference type="SUPFAM" id="SSF57783">
    <property type="entry name" value="Zinc beta-ribbon"/>
    <property type="match status" value="2"/>
</dbReference>
<dbReference type="PANTHER" id="PTHR11239:SF1">
    <property type="entry name" value="DNA-DIRECTED RNA POLYMERASE II SUBUNIT RPB9"/>
    <property type="match status" value="1"/>
</dbReference>
<dbReference type="CDD" id="cd10508">
    <property type="entry name" value="Zn-ribbon_RPB9"/>
    <property type="match status" value="1"/>
</dbReference>
<feature type="binding site" evidence="7">
    <location>
        <position position="82"/>
    </location>
    <ligand>
        <name>Zn(2+)</name>
        <dbReference type="ChEBI" id="CHEBI:29105"/>
        <label>2</label>
    </ligand>
</feature>
<evidence type="ECO:0000256" key="5">
    <source>
        <dbReference type="ARBA" id="ARBA00023242"/>
    </source>
</evidence>
<dbReference type="PROSITE" id="PS51133">
    <property type="entry name" value="ZF_TFIIS_2"/>
    <property type="match status" value="1"/>
</dbReference>
<keyword evidence="2 7" id="KW-0479">Metal-binding</keyword>
<dbReference type="PANTHER" id="PTHR11239">
    <property type="entry name" value="DNA-DIRECTED RNA POLYMERASE"/>
    <property type="match status" value="1"/>
</dbReference>
<dbReference type="InterPro" id="IPR001222">
    <property type="entry name" value="Znf_TFIIS"/>
</dbReference>
<dbReference type="GO" id="GO:0008270">
    <property type="term" value="F:zinc ion binding"/>
    <property type="evidence" value="ECO:0007669"/>
    <property type="project" value="UniProtKB-KW"/>
</dbReference>
<feature type="domain" description="TFIIS-type" evidence="10">
    <location>
        <begin position="75"/>
        <end position="112"/>
    </location>
</feature>
<comment type="subcellular location">
    <subcellularLocation>
        <location evidence="1">Nucleus</location>
        <location evidence="1">Nucleolus</location>
    </subcellularLocation>
</comment>
<keyword evidence="6 9" id="KW-0804">Transcription</keyword>
<feature type="binding site" evidence="7">
    <location>
        <position position="104"/>
    </location>
    <ligand>
        <name>Zn(2+)</name>
        <dbReference type="ChEBI" id="CHEBI:29105"/>
        <label>2</label>
    </ligand>
</feature>
<reference evidence="11" key="1">
    <citation type="submission" date="2014-05" db="EMBL/GenBank/DDBJ databases">
        <title>The transcriptome of the halophilic microalga Tetraselmis sp. GSL018 isolated from the Great Salt Lake, Utah.</title>
        <authorList>
            <person name="Jinkerson R.E."/>
            <person name="D'Adamo S."/>
            <person name="Posewitz M.C."/>
        </authorList>
    </citation>
    <scope>NUCLEOTIDE SEQUENCE</scope>
    <source>
        <strain evidence="11">GSL018</strain>
    </source>
</reference>
<dbReference type="SMART" id="SM00661">
    <property type="entry name" value="RPOL9"/>
    <property type="match status" value="1"/>
</dbReference>
<comment type="function">
    <text evidence="6">DNA-dependent RNA polymerase catalyzes the transcription of DNA into RNA using the four ribonucleoside triphosphates as substrates.</text>
</comment>
<evidence type="ECO:0000256" key="2">
    <source>
        <dbReference type="ARBA" id="ARBA00022723"/>
    </source>
</evidence>
<name>A0A061QXK0_9CHLO</name>
<keyword evidence="5 6" id="KW-0539">Nucleus</keyword>
<gene>
    <name evidence="11" type="primary">RPB9</name>
    <name evidence="11" type="ORF">TSPGSL018_21658</name>
    <name evidence="12" type="ORF">TSPGSL018_8406</name>
</gene>